<protein>
    <submittedName>
        <fullName evidence="1">Uncharacterized protein</fullName>
    </submittedName>
</protein>
<dbReference type="AlphaFoldDB" id="A0A2N5UJV8"/>
<proteinExistence type="predicted"/>
<keyword evidence="2" id="KW-1185">Reference proteome</keyword>
<dbReference type="PANTHER" id="PTHR33266:SF1">
    <property type="entry name" value="F-BOX DOMAIN-CONTAINING PROTEIN"/>
    <property type="match status" value="1"/>
</dbReference>
<name>A0A2N5UJV8_9BASI</name>
<dbReference type="PANTHER" id="PTHR33266">
    <property type="entry name" value="CHROMOSOME 15, WHOLE GENOME SHOTGUN SEQUENCE"/>
    <property type="match status" value="1"/>
</dbReference>
<evidence type="ECO:0000313" key="1">
    <source>
        <dbReference type="EMBL" id="PLW38049.1"/>
    </source>
</evidence>
<dbReference type="OrthoDB" id="107110at2759"/>
<dbReference type="EMBL" id="PGCJ01000213">
    <property type="protein sequence ID" value="PLW38049.1"/>
    <property type="molecule type" value="Genomic_DNA"/>
</dbReference>
<evidence type="ECO:0000313" key="2">
    <source>
        <dbReference type="Proteomes" id="UP000235388"/>
    </source>
</evidence>
<gene>
    <name evidence="1" type="ORF">PCANC_14542</name>
</gene>
<dbReference type="Proteomes" id="UP000235388">
    <property type="component" value="Unassembled WGS sequence"/>
</dbReference>
<organism evidence="1 2">
    <name type="scientific">Puccinia coronata f. sp. avenae</name>
    <dbReference type="NCBI Taxonomy" id="200324"/>
    <lineage>
        <taxon>Eukaryota</taxon>
        <taxon>Fungi</taxon>
        <taxon>Dikarya</taxon>
        <taxon>Basidiomycota</taxon>
        <taxon>Pucciniomycotina</taxon>
        <taxon>Pucciniomycetes</taxon>
        <taxon>Pucciniales</taxon>
        <taxon>Pucciniaceae</taxon>
        <taxon>Puccinia</taxon>
    </lineage>
</organism>
<sequence>MTLKVEIVTQHLDNLEQFVKDLPGHVNRRKVISTWDFFVQGQITFEKMTKTLRIQDNTALGETALDLAFLRNYPQHFTTKAFTHHEKMQAIQCLRLLLDNLPDDRSALASTILPPGMTTCALEKHYNQFLTATFLVVADFFCEQNKTISDKKTKLKKLKMETYKPLNNSGQEDEQLQKALADMQSQAGFIVLTIDEAHALLSSPNAHSKDVISYFPSFCRILREAGSNGIFTILAGPSPLMLSDTTPDPYIESNPDIKWYADGFPLFLSGHKLLDPIYQLGTFDDMVSTTTQPGTWTDLVSTDRLVSYGSPFFGACFRDAICSLPTGTQSDSLDHDGTGAYHYLAQIQRR</sequence>
<accession>A0A2N5UJV8</accession>
<comment type="caution">
    <text evidence="1">The sequence shown here is derived from an EMBL/GenBank/DDBJ whole genome shotgun (WGS) entry which is preliminary data.</text>
</comment>
<dbReference type="STRING" id="200324.A0A2N5UJV8"/>
<reference evidence="1 2" key="1">
    <citation type="submission" date="2017-11" db="EMBL/GenBank/DDBJ databases">
        <title>De novo assembly and phasing of dikaryotic genomes from two isolates of Puccinia coronata f. sp. avenae, the causal agent of oat crown rust.</title>
        <authorList>
            <person name="Miller M.E."/>
            <person name="Zhang Y."/>
            <person name="Omidvar V."/>
            <person name="Sperschneider J."/>
            <person name="Schwessinger B."/>
            <person name="Raley C."/>
            <person name="Palmer J.M."/>
            <person name="Garnica D."/>
            <person name="Upadhyaya N."/>
            <person name="Rathjen J."/>
            <person name="Taylor J.M."/>
            <person name="Park R.F."/>
            <person name="Dodds P.N."/>
            <person name="Hirsch C.D."/>
            <person name="Kianian S.F."/>
            <person name="Figueroa M."/>
        </authorList>
    </citation>
    <scope>NUCLEOTIDE SEQUENCE [LARGE SCALE GENOMIC DNA]</scope>
    <source>
        <strain evidence="1">12NC29</strain>
    </source>
</reference>